<keyword evidence="5" id="KW-0539">Nucleus</keyword>
<dbReference type="SMART" id="SM00066">
    <property type="entry name" value="GAL4"/>
    <property type="match status" value="1"/>
</dbReference>
<sequence length="696" mass="77907">MSPGARSSGAGKRSRQACLNCRRKKIRCPGERPACSTCHRLGQACRYKSVERPSSFYSGSHRIAHLEQKLEFVLSQVTYLIPCFSDDSSAVQEDTPSNADDAEPPYQQFPEPQGSPDSNFLPSAPIIDNALDLYFQNVHRHPIWCFNREDVEDPGSVSRELICAILALTSRFSDPKGSLAYYSGTTRTLIMLHLANGTVTLPTIESICLLSYSHSIDGDLQQARFYLGLAQQLCNCAGLDQESPRFAEDASRERKKRLFWSVKLLQYSYGRDTPVLDSLSDMTRPVYARTESQDIQVLATPKPPSSPSDPACLDDRTTDPGMWWIMVQITCIWSKAREYVLECASDSMLKPPWHHRSTYAATLSTLAELENQIPMCIRYDSAKFYQRTAEDVAINLPFWYPWLRGQFTFHTTHVVLNHPFMYVYASQRNRSLEVPNTFWRKSLELALLHASWIVRLLDMALEKQMKLMDPFFVQASAIAASVHLYFCCVTDGRLRSKSKIDLVKCRGFLRSCKSYSAAAESLDSALTELVHIASGREDCDLHDWSPSSIRLNTNLMWNILQSNYERGSTQRPRTASSLLHSSLDPSASHQSTRADSILEVMVTVSPDINLDTSDGGQSAPVSSVTVGESIADVEMPEDTGHTAGKPNDNATVVVSDPLGVYDHGLSWLWADEIMNYNAQGDAGDIVGSDWWANGNW</sequence>
<dbReference type="Proteomes" id="UP000800035">
    <property type="component" value="Unassembled WGS sequence"/>
</dbReference>
<evidence type="ECO:0000256" key="6">
    <source>
        <dbReference type="SAM" id="MobiDB-lite"/>
    </source>
</evidence>
<keyword evidence="4" id="KW-0804">Transcription</keyword>
<protein>
    <recommendedName>
        <fullName evidence="7">Zn(2)-C6 fungal-type domain-containing protein</fullName>
    </recommendedName>
</protein>
<dbReference type="InterPro" id="IPR036864">
    <property type="entry name" value="Zn2-C6_fun-type_DNA-bd_sf"/>
</dbReference>
<feature type="region of interest" description="Disordered" evidence="6">
    <location>
        <begin position="568"/>
        <end position="592"/>
    </location>
</feature>
<keyword evidence="2" id="KW-0479">Metal-binding</keyword>
<dbReference type="GO" id="GO:0003677">
    <property type="term" value="F:DNA binding"/>
    <property type="evidence" value="ECO:0007669"/>
    <property type="project" value="InterPro"/>
</dbReference>
<dbReference type="PROSITE" id="PS50048">
    <property type="entry name" value="ZN2_CY6_FUNGAL_2"/>
    <property type="match status" value="1"/>
</dbReference>
<dbReference type="OrthoDB" id="424974at2759"/>
<dbReference type="AlphaFoldDB" id="A0A6A5TK69"/>
<dbReference type="GO" id="GO:0006351">
    <property type="term" value="P:DNA-templated transcription"/>
    <property type="evidence" value="ECO:0007669"/>
    <property type="project" value="InterPro"/>
</dbReference>
<name>A0A6A5TK69_9PLEO</name>
<feature type="region of interest" description="Disordered" evidence="6">
    <location>
        <begin position="90"/>
        <end position="118"/>
    </location>
</feature>
<dbReference type="InterPro" id="IPR001138">
    <property type="entry name" value="Zn2Cys6_DnaBD"/>
</dbReference>
<dbReference type="GO" id="GO:0000981">
    <property type="term" value="F:DNA-binding transcription factor activity, RNA polymerase II-specific"/>
    <property type="evidence" value="ECO:0007669"/>
    <property type="project" value="InterPro"/>
</dbReference>
<dbReference type="CDD" id="cd12148">
    <property type="entry name" value="fungal_TF_MHR"/>
    <property type="match status" value="1"/>
</dbReference>
<accession>A0A6A5TK69</accession>
<evidence type="ECO:0000256" key="4">
    <source>
        <dbReference type="ARBA" id="ARBA00023163"/>
    </source>
</evidence>
<dbReference type="PRINTS" id="PR00755">
    <property type="entry name" value="AFLATOXINBRP"/>
</dbReference>
<evidence type="ECO:0000313" key="9">
    <source>
        <dbReference type="Proteomes" id="UP000800035"/>
    </source>
</evidence>
<dbReference type="PROSITE" id="PS00463">
    <property type="entry name" value="ZN2_CY6_FUNGAL_1"/>
    <property type="match status" value="1"/>
</dbReference>
<organism evidence="8 9">
    <name type="scientific">Byssothecium circinans</name>
    <dbReference type="NCBI Taxonomy" id="147558"/>
    <lineage>
        <taxon>Eukaryota</taxon>
        <taxon>Fungi</taxon>
        <taxon>Dikarya</taxon>
        <taxon>Ascomycota</taxon>
        <taxon>Pezizomycotina</taxon>
        <taxon>Dothideomycetes</taxon>
        <taxon>Pleosporomycetidae</taxon>
        <taxon>Pleosporales</taxon>
        <taxon>Massarineae</taxon>
        <taxon>Massarinaceae</taxon>
        <taxon>Byssothecium</taxon>
    </lineage>
</organism>
<feature type="domain" description="Zn(2)-C6 fungal-type" evidence="7">
    <location>
        <begin position="17"/>
        <end position="47"/>
    </location>
</feature>
<dbReference type="InterPro" id="IPR050815">
    <property type="entry name" value="TF_fung"/>
</dbReference>
<proteinExistence type="predicted"/>
<dbReference type="GO" id="GO:0005634">
    <property type="term" value="C:nucleus"/>
    <property type="evidence" value="ECO:0007669"/>
    <property type="project" value="UniProtKB-SubCell"/>
</dbReference>
<dbReference type="InterPro" id="IPR007219">
    <property type="entry name" value="XnlR_reg_dom"/>
</dbReference>
<keyword evidence="3" id="KW-0805">Transcription regulation</keyword>
<dbReference type="CDD" id="cd00067">
    <property type="entry name" value="GAL4"/>
    <property type="match status" value="1"/>
</dbReference>
<dbReference type="PANTHER" id="PTHR47338:SF6">
    <property type="entry name" value="ZN(II)2CYS6 TRANSCRIPTION FACTOR (EUROFUNG)"/>
    <property type="match status" value="1"/>
</dbReference>
<evidence type="ECO:0000256" key="5">
    <source>
        <dbReference type="ARBA" id="ARBA00023242"/>
    </source>
</evidence>
<dbReference type="SUPFAM" id="SSF57701">
    <property type="entry name" value="Zn2/Cys6 DNA-binding domain"/>
    <property type="match status" value="1"/>
</dbReference>
<evidence type="ECO:0000256" key="1">
    <source>
        <dbReference type="ARBA" id="ARBA00004123"/>
    </source>
</evidence>
<reference evidence="8" key="1">
    <citation type="journal article" date="2020" name="Stud. Mycol.">
        <title>101 Dothideomycetes genomes: a test case for predicting lifestyles and emergence of pathogens.</title>
        <authorList>
            <person name="Haridas S."/>
            <person name="Albert R."/>
            <person name="Binder M."/>
            <person name="Bloem J."/>
            <person name="Labutti K."/>
            <person name="Salamov A."/>
            <person name="Andreopoulos B."/>
            <person name="Baker S."/>
            <person name="Barry K."/>
            <person name="Bills G."/>
            <person name="Bluhm B."/>
            <person name="Cannon C."/>
            <person name="Castanera R."/>
            <person name="Culley D."/>
            <person name="Daum C."/>
            <person name="Ezra D."/>
            <person name="Gonzalez J."/>
            <person name="Henrissat B."/>
            <person name="Kuo A."/>
            <person name="Liang C."/>
            <person name="Lipzen A."/>
            <person name="Lutzoni F."/>
            <person name="Magnuson J."/>
            <person name="Mondo S."/>
            <person name="Nolan M."/>
            <person name="Ohm R."/>
            <person name="Pangilinan J."/>
            <person name="Park H.-J."/>
            <person name="Ramirez L."/>
            <person name="Alfaro M."/>
            <person name="Sun H."/>
            <person name="Tritt A."/>
            <person name="Yoshinaga Y."/>
            <person name="Zwiers L.-H."/>
            <person name="Turgeon B."/>
            <person name="Goodwin S."/>
            <person name="Spatafora J."/>
            <person name="Crous P."/>
            <person name="Grigoriev I."/>
        </authorList>
    </citation>
    <scope>NUCLEOTIDE SEQUENCE</scope>
    <source>
        <strain evidence="8">CBS 675.92</strain>
    </source>
</reference>
<evidence type="ECO:0000259" key="7">
    <source>
        <dbReference type="PROSITE" id="PS50048"/>
    </source>
</evidence>
<dbReference type="Pfam" id="PF04082">
    <property type="entry name" value="Fungal_trans"/>
    <property type="match status" value="1"/>
</dbReference>
<gene>
    <name evidence="8" type="ORF">CC80DRAFT_570985</name>
</gene>
<evidence type="ECO:0000256" key="2">
    <source>
        <dbReference type="ARBA" id="ARBA00022723"/>
    </source>
</evidence>
<evidence type="ECO:0000256" key="3">
    <source>
        <dbReference type="ARBA" id="ARBA00023015"/>
    </source>
</evidence>
<dbReference type="Gene3D" id="4.10.240.10">
    <property type="entry name" value="Zn(2)-C6 fungal-type DNA-binding domain"/>
    <property type="match status" value="1"/>
</dbReference>
<evidence type="ECO:0000313" key="8">
    <source>
        <dbReference type="EMBL" id="KAF1953105.1"/>
    </source>
</evidence>
<keyword evidence="9" id="KW-1185">Reference proteome</keyword>
<dbReference type="GO" id="GO:0008270">
    <property type="term" value="F:zinc ion binding"/>
    <property type="evidence" value="ECO:0007669"/>
    <property type="project" value="InterPro"/>
</dbReference>
<dbReference type="EMBL" id="ML977006">
    <property type="protein sequence ID" value="KAF1953105.1"/>
    <property type="molecule type" value="Genomic_DNA"/>
</dbReference>
<comment type="subcellular location">
    <subcellularLocation>
        <location evidence="1">Nucleus</location>
    </subcellularLocation>
</comment>
<dbReference type="PANTHER" id="PTHR47338">
    <property type="entry name" value="ZN(II)2CYS6 TRANSCRIPTION FACTOR (EUROFUNG)-RELATED"/>
    <property type="match status" value="1"/>
</dbReference>
<dbReference type="Pfam" id="PF00172">
    <property type="entry name" value="Zn_clus"/>
    <property type="match status" value="1"/>
</dbReference>